<proteinExistence type="predicted"/>
<dbReference type="STRING" id="4097.A0A1S3YFC8"/>
<gene>
    <name evidence="2" type="primary">LOC107775568</name>
</gene>
<reference evidence="2" key="1">
    <citation type="submission" date="2025-08" db="UniProtKB">
        <authorList>
            <consortium name="RefSeq"/>
        </authorList>
    </citation>
    <scope>IDENTIFICATION</scope>
</reference>
<feature type="region of interest" description="Disordered" evidence="1">
    <location>
        <begin position="261"/>
        <end position="292"/>
    </location>
</feature>
<evidence type="ECO:0000256" key="1">
    <source>
        <dbReference type="SAM" id="MobiDB-lite"/>
    </source>
</evidence>
<name>A0A1S3YFC8_TOBAC</name>
<dbReference type="PaxDb" id="4097-A0A1S3YFC8"/>
<dbReference type="OrthoDB" id="1297869at2759"/>
<dbReference type="SUPFAM" id="SSF56672">
    <property type="entry name" value="DNA/RNA polymerases"/>
    <property type="match status" value="1"/>
</dbReference>
<organism evidence="2">
    <name type="scientific">Nicotiana tabacum</name>
    <name type="common">Common tobacco</name>
    <dbReference type="NCBI Taxonomy" id="4097"/>
    <lineage>
        <taxon>Eukaryota</taxon>
        <taxon>Viridiplantae</taxon>
        <taxon>Streptophyta</taxon>
        <taxon>Embryophyta</taxon>
        <taxon>Tracheophyta</taxon>
        <taxon>Spermatophyta</taxon>
        <taxon>Magnoliopsida</taxon>
        <taxon>eudicotyledons</taxon>
        <taxon>Gunneridae</taxon>
        <taxon>Pentapetalae</taxon>
        <taxon>asterids</taxon>
        <taxon>lamiids</taxon>
        <taxon>Solanales</taxon>
        <taxon>Solanaceae</taxon>
        <taxon>Nicotianoideae</taxon>
        <taxon>Nicotianeae</taxon>
        <taxon>Nicotiana</taxon>
    </lineage>
</organism>
<accession>A0A1S3YFC8</accession>
<dbReference type="CDD" id="cd09272">
    <property type="entry name" value="RNase_HI_RT_Ty1"/>
    <property type="match status" value="1"/>
</dbReference>
<dbReference type="RefSeq" id="XP_016450805.1">
    <property type="nucleotide sequence ID" value="XM_016595319.1"/>
</dbReference>
<sequence>MLKEFDVSNLTRVSSPLDPALKLQADDGEYLQNPTIFRHLVGKLNYLTNTRPDLFFAVLTLSQYMQKPCVSHLSDALRVLKYLSFAPGQGILLSAEASFSLLAFCDTDWASYKDLRRSVSGFFITLGGAPISWKSNKQVSISLSSAEAEYRSVRRVTAELTWLVLILEDLSTPVTLPIPLHSDSKAAIHIARNPVFHERTKHVEIDCHFVRQQFLSGLITLSVVLSKAQLADIFMKPLSGVSYREILDKLGVTRFPSNLRGDVEKIKPPHNFDFHGGSSTDREEDEMKKKKN</sequence>
<dbReference type="InterPro" id="IPR043502">
    <property type="entry name" value="DNA/RNA_pol_sf"/>
</dbReference>
<evidence type="ECO:0000313" key="2">
    <source>
        <dbReference type="RefSeq" id="XP_016450805.1"/>
    </source>
</evidence>
<dbReference type="KEGG" id="nta:107775568"/>
<protein>
    <submittedName>
        <fullName evidence="2">Uncharacterized mitochondrial protein AtMg00810-like</fullName>
    </submittedName>
</protein>
<dbReference type="PANTHER" id="PTHR11439:SF498">
    <property type="entry name" value="DNAK FAMILY PROTEIN"/>
    <property type="match status" value="1"/>
</dbReference>
<dbReference type="PANTHER" id="PTHR11439">
    <property type="entry name" value="GAG-POL-RELATED RETROTRANSPOSON"/>
    <property type="match status" value="1"/>
</dbReference>
<dbReference type="AlphaFoldDB" id="A0A1S3YFC8"/>
<feature type="compositionally biased region" description="Basic and acidic residues" evidence="1">
    <location>
        <begin position="261"/>
        <end position="273"/>
    </location>
</feature>